<keyword evidence="1" id="KW-1133">Transmembrane helix</keyword>
<organism evidence="2 3">
    <name type="scientific">Rotaria socialis</name>
    <dbReference type="NCBI Taxonomy" id="392032"/>
    <lineage>
        <taxon>Eukaryota</taxon>
        <taxon>Metazoa</taxon>
        <taxon>Spiralia</taxon>
        <taxon>Gnathifera</taxon>
        <taxon>Rotifera</taxon>
        <taxon>Eurotatoria</taxon>
        <taxon>Bdelloidea</taxon>
        <taxon>Philodinida</taxon>
        <taxon>Philodinidae</taxon>
        <taxon>Rotaria</taxon>
    </lineage>
</organism>
<evidence type="ECO:0000313" key="2">
    <source>
        <dbReference type="EMBL" id="CAF4907329.1"/>
    </source>
</evidence>
<sequence>TKIKLLEQKPLAQVVTKSMLLSNIIKMQQRRYFAVIPFISTMATAMQTGVEAYYVPRNTFVPQTTAKSLDLDSLPEIKGARARRVPAGAKFACKPLIAVGFLVVAAAAVAIAVPFLLGKAAMEIATMNLTVYTSILVARCFLKINIFDGSFATIADIVTRHRTLNLITYLLINEY</sequence>
<feature type="transmembrane region" description="Helical" evidence="1">
    <location>
        <begin position="96"/>
        <end position="117"/>
    </location>
</feature>
<gene>
    <name evidence="2" type="ORF">TOA249_LOCUS31131</name>
</gene>
<proteinExistence type="predicted"/>
<name>A0A821VIF9_9BILA</name>
<evidence type="ECO:0000313" key="3">
    <source>
        <dbReference type="Proteomes" id="UP000663838"/>
    </source>
</evidence>
<feature type="transmembrane region" description="Helical" evidence="1">
    <location>
        <begin position="32"/>
        <end position="55"/>
    </location>
</feature>
<protein>
    <submittedName>
        <fullName evidence="2">Uncharacterized protein</fullName>
    </submittedName>
</protein>
<dbReference type="AlphaFoldDB" id="A0A821VIF9"/>
<reference evidence="2" key="1">
    <citation type="submission" date="2021-02" db="EMBL/GenBank/DDBJ databases">
        <authorList>
            <person name="Nowell W R."/>
        </authorList>
    </citation>
    <scope>NUCLEOTIDE SEQUENCE</scope>
</reference>
<keyword evidence="1" id="KW-0472">Membrane</keyword>
<comment type="caution">
    <text evidence="2">The sequence shown here is derived from an EMBL/GenBank/DDBJ whole genome shotgun (WGS) entry which is preliminary data.</text>
</comment>
<feature type="non-terminal residue" evidence="2">
    <location>
        <position position="1"/>
    </location>
</feature>
<dbReference type="EMBL" id="CAJOBS010005970">
    <property type="protein sequence ID" value="CAF4907329.1"/>
    <property type="molecule type" value="Genomic_DNA"/>
</dbReference>
<dbReference type="Proteomes" id="UP000663838">
    <property type="component" value="Unassembled WGS sequence"/>
</dbReference>
<accession>A0A821VIF9</accession>
<keyword evidence="1" id="KW-0812">Transmembrane</keyword>
<evidence type="ECO:0000256" key="1">
    <source>
        <dbReference type="SAM" id="Phobius"/>
    </source>
</evidence>